<sequence>MAYVHEGLAPFGVVLHEMLINAKIGKHAYLLDRQRLPLQPEFEDNEVAMDPSHPSLALAHAQAEAAAEGETARAAPPPQFRTREDHMSFLVSTIQGMDNNIFEILLNQKILERIVETKFHDLDIKVTELATTVEQLKHEVDAVHTPRSRSDHDDLSLATTTQFRTQTRCVAMPVPEARPSSSAQASALSAPSAPAAPAPPVSTPPPQRISVEAFVDVLLSPPSNTIGGDRAQSDDEF</sequence>
<feature type="compositionally biased region" description="Low complexity" evidence="1">
    <location>
        <begin position="175"/>
        <end position="193"/>
    </location>
</feature>
<name>A0A023IN88_HORVV</name>
<feature type="compositionally biased region" description="Low complexity" evidence="1">
    <location>
        <begin position="58"/>
        <end position="74"/>
    </location>
</feature>
<reference evidence="2" key="1">
    <citation type="journal article" date="2014" name="Funct. Integr. Genomics">
        <title>The barley Frost resistance-H2 locus.</title>
        <authorList>
            <person name="Pasquariello M."/>
            <person name="Barabaschi D."/>
            <person name="Himmelbach A."/>
            <person name="Steuernagel B."/>
            <person name="Ariyadasa R."/>
            <person name="Stein N."/>
            <person name="Gandolfi F."/>
            <person name="Tenedini E."/>
            <person name="Bernardis I."/>
            <person name="Tagliafico E."/>
            <person name="Pecchioni N."/>
            <person name="Francia E."/>
        </authorList>
    </citation>
    <scope>NUCLEOTIDE SEQUENCE</scope>
</reference>
<feature type="region of interest" description="Disordered" evidence="1">
    <location>
        <begin position="58"/>
        <end position="78"/>
    </location>
</feature>
<dbReference type="EMBL" id="KF686739">
    <property type="protein sequence ID" value="AGW47718.1"/>
    <property type="molecule type" value="Genomic_DNA"/>
</dbReference>
<organism evidence="2">
    <name type="scientific">Hordeum vulgare subsp. vulgare</name>
    <name type="common">Domesticated barley</name>
    <dbReference type="NCBI Taxonomy" id="112509"/>
    <lineage>
        <taxon>Eukaryota</taxon>
        <taxon>Viridiplantae</taxon>
        <taxon>Streptophyta</taxon>
        <taxon>Embryophyta</taxon>
        <taxon>Tracheophyta</taxon>
        <taxon>Spermatophyta</taxon>
        <taxon>Magnoliopsida</taxon>
        <taxon>Liliopsida</taxon>
        <taxon>Poales</taxon>
        <taxon>Poaceae</taxon>
        <taxon>BOP clade</taxon>
        <taxon>Pooideae</taxon>
        <taxon>Triticodae</taxon>
        <taxon>Triticeae</taxon>
        <taxon>Hordeinae</taxon>
        <taxon>Hordeum</taxon>
    </lineage>
</organism>
<protein>
    <submittedName>
        <fullName evidence="2">Uncharacterized protein</fullName>
    </submittedName>
</protein>
<feature type="region of interest" description="Disordered" evidence="1">
    <location>
        <begin position="174"/>
        <end position="209"/>
    </location>
</feature>
<feature type="compositionally biased region" description="Pro residues" evidence="1">
    <location>
        <begin position="194"/>
        <end position="207"/>
    </location>
</feature>
<proteinExistence type="predicted"/>
<evidence type="ECO:0000313" key="2">
    <source>
        <dbReference type="EMBL" id="AGW47718.1"/>
    </source>
</evidence>
<accession>A0A023IN88</accession>
<dbReference type="AlphaFoldDB" id="A0A023IN88"/>
<evidence type="ECO:0000256" key="1">
    <source>
        <dbReference type="SAM" id="MobiDB-lite"/>
    </source>
</evidence>